<evidence type="ECO:0000313" key="7">
    <source>
        <dbReference type="EMBL" id="KFE66700.1"/>
    </source>
</evidence>
<accession>A0A085WG87</accession>
<sequence>MEQQLGKYRLVRRLATGGMAEVFLAKAAGPMGFEKELVVKRILPHLAEDPQFVEMFLAEAKLAARLNHGNVVQIFDFGEQEDSYFIAMEYVEGLNLKVLLKRTLQQGKPLPFPLIARIVSLACEGLAYAHELVDPDSGQPMKFIHRDISTDNILVSLTGGVKVVDFGIAKAATVGSQTQSGIIKGKLPYMPPEYLMASPIDLRSDIYALGVVLYELIAGRRPFVAETDVLLAQLIIHGLPTDLRSLREGVPTRLVQVLEKAMHKNRDERYATCRQMQADLERFLFECGEPVGALQIAEWVKAMAAVEPPPTRRNSRELPVLASPTESMAKPATRPLRAPTTEESSARRQDTIITQSMSPGDEEDDAELARLVTRPRWPKAVGLTAGVLLLAAVLFSLFSHEPAPDAAQAEAPAADAHQAPAVPAATPPPEALRQNDSTGQQPTKAPQAVIPAVPTGEPPSPESPTANTSRLKVVSNPEGELWINEKERGMTPFDRPVPPGKKSIEVIGTHDGHRFNKVQVIQIKEGESRKVSFAFKKSRVQVWANPGMKVLKLDGHPLGKDGWIETYEGWHTLEAVDAVTGKPIPAECKAVAKSRECKASSSFK</sequence>
<gene>
    <name evidence="7" type="ORF">DB31_8914</name>
</gene>
<dbReference type="InterPro" id="IPR008266">
    <property type="entry name" value="Tyr_kinase_AS"/>
</dbReference>
<feature type="domain" description="Protein kinase" evidence="6">
    <location>
        <begin position="8"/>
        <end position="284"/>
    </location>
</feature>
<keyword evidence="3 7" id="KW-0418">Kinase</keyword>
<evidence type="ECO:0000256" key="1">
    <source>
        <dbReference type="ARBA" id="ARBA00022679"/>
    </source>
</evidence>
<protein>
    <submittedName>
        <fullName evidence="7">Serine/threonine-protein kinase Pkn6</fullName>
    </submittedName>
</protein>
<dbReference type="PANTHER" id="PTHR43289:SF6">
    <property type="entry name" value="SERINE_THREONINE-PROTEIN KINASE NEKL-3"/>
    <property type="match status" value="1"/>
</dbReference>
<feature type="region of interest" description="Disordered" evidence="5">
    <location>
        <begin position="406"/>
        <end position="473"/>
    </location>
</feature>
<name>A0A085WG87_9BACT</name>
<dbReference type="Pfam" id="PF00069">
    <property type="entry name" value="Pkinase"/>
    <property type="match status" value="1"/>
</dbReference>
<dbReference type="CDD" id="cd14014">
    <property type="entry name" value="STKc_PknB_like"/>
    <property type="match status" value="1"/>
</dbReference>
<dbReference type="InterPro" id="IPR000719">
    <property type="entry name" value="Prot_kinase_dom"/>
</dbReference>
<dbReference type="InterPro" id="IPR011009">
    <property type="entry name" value="Kinase-like_dom_sf"/>
</dbReference>
<dbReference type="PROSITE" id="PS50011">
    <property type="entry name" value="PROTEIN_KINASE_DOM"/>
    <property type="match status" value="1"/>
</dbReference>
<evidence type="ECO:0000256" key="3">
    <source>
        <dbReference type="ARBA" id="ARBA00022777"/>
    </source>
</evidence>
<feature type="compositionally biased region" description="Low complexity" evidence="5">
    <location>
        <begin position="406"/>
        <end position="424"/>
    </location>
</feature>
<dbReference type="Gene3D" id="3.30.200.20">
    <property type="entry name" value="Phosphorylase Kinase, domain 1"/>
    <property type="match status" value="1"/>
</dbReference>
<dbReference type="PANTHER" id="PTHR43289">
    <property type="entry name" value="MITOGEN-ACTIVATED PROTEIN KINASE KINASE KINASE 20-RELATED"/>
    <property type="match status" value="1"/>
</dbReference>
<dbReference type="GO" id="GO:0005524">
    <property type="term" value="F:ATP binding"/>
    <property type="evidence" value="ECO:0007669"/>
    <property type="project" value="UniProtKB-KW"/>
</dbReference>
<feature type="region of interest" description="Disordered" evidence="5">
    <location>
        <begin position="309"/>
        <end position="366"/>
    </location>
</feature>
<evidence type="ECO:0000256" key="4">
    <source>
        <dbReference type="ARBA" id="ARBA00022840"/>
    </source>
</evidence>
<evidence type="ECO:0000256" key="2">
    <source>
        <dbReference type="ARBA" id="ARBA00022741"/>
    </source>
</evidence>
<proteinExistence type="predicted"/>
<dbReference type="PATRIC" id="fig|394096.3.peg.4944"/>
<evidence type="ECO:0000259" key="6">
    <source>
        <dbReference type="PROSITE" id="PS50011"/>
    </source>
</evidence>
<feature type="compositionally biased region" description="Polar residues" evidence="5">
    <location>
        <begin position="434"/>
        <end position="444"/>
    </location>
</feature>
<dbReference type="PROSITE" id="PS00109">
    <property type="entry name" value="PROTEIN_KINASE_TYR"/>
    <property type="match status" value="1"/>
</dbReference>
<organism evidence="7 8">
    <name type="scientific">Hyalangium minutum</name>
    <dbReference type="NCBI Taxonomy" id="394096"/>
    <lineage>
        <taxon>Bacteria</taxon>
        <taxon>Pseudomonadati</taxon>
        <taxon>Myxococcota</taxon>
        <taxon>Myxococcia</taxon>
        <taxon>Myxococcales</taxon>
        <taxon>Cystobacterineae</taxon>
        <taxon>Archangiaceae</taxon>
        <taxon>Hyalangium</taxon>
    </lineage>
</organism>
<keyword evidence="4" id="KW-0067">ATP-binding</keyword>
<dbReference type="GO" id="GO:0004674">
    <property type="term" value="F:protein serine/threonine kinase activity"/>
    <property type="evidence" value="ECO:0007669"/>
    <property type="project" value="TreeGrafter"/>
</dbReference>
<evidence type="ECO:0000313" key="8">
    <source>
        <dbReference type="Proteomes" id="UP000028725"/>
    </source>
</evidence>
<keyword evidence="1" id="KW-0808">Transferase</keyword>
<dbReference type="STRING" id="394096.DB31_8914"/>
<keyword evidence="8" id="KW-1185">Reference proteome</keyword>
<dbReference type="Proteomes" id="UP000028725">
    <property type="component" value="Unassembled WGS sequence"/>
</dbReference>
<evidence type="ECO:0000256" key="5">
    <source>
        <dbReference type="SAM" id="MobiDB-lite"/>
    </source>
</evidence>
<reference evidence="7 8" key="1">
    <citation type="submission" date="2014-04" db="EMBL/GenBank/DDBJ databases">
        <title>Genome assembly of Hyalangium minutum DSM 14724.</title>
        <authorList>
            <person name="Sharma G."/>
            <person name="Subramanian S."/>
        </authorList>
    </citation>
    <scope>NUCLEOTIDE SEQUENCE [LARGE SCALE GENOMIC DNA]</scope>
    <source>
        <strain evidence="7 8">DSM 14724</strain>
    </source>
</reference>
<dbReference type="RefSeq" id="WP_052420195.1">
    <property type="nucleotide sequence ID" value="NZ_JMCB01000009.1"/>
</dbReference>
<comment type="caution">
    <text evidence="7">The sequence shown here is derived from an EMBL/GenBank/DDBJ whole genome shotgun (WGS) entry which is preliminary data.</text>
</comment>
<dbReference type="SUPFAM" id="SSF56112">
    <property type="entry name" value="Protein kinase-like (PK-like)"/>
    <property type="match status" value="1"/>
</dbReference>
<keyword evidence="2" id="KW-0547">Nucleotide-binding</keyword>
<dbReference type="Gene3D" id="1.10.510.10">
    <property type="entry name" value="Transferase(Phosphotransferase) domain 1"/>
    <property type="match status" value="1"/>
</dbReference>
<dbReference type="AlphaFoldDB" id="A0A085WG87"/>
<dbReference type="EMBL" id="JMCB01000009">
    <property type="protein sequence ID" value="KFE66700.1"/>
    <property type="molecule type" value="Genomic_DNA"/>
</dbReference>